<dbReference type="Proteomes" id="UP000076077">
    <property type="component" value="Chromosome"/>
</dbReference>
<evidence type="ECO:0008006" key="4">
    <source>
        <dbReference type="Google" id="ProtNLM"/>
    </source>
</evidence>
<feature type="transmembrane region" description="Helical" evidence="1">
    <location>
        <begin position="338"/>
        <end position="359"/>
    </location>
</feature>
<keyword evidence="1" id="KW-1133">Transmembrane helix</keyword>
<organism evidence="2 3">
    <name type="scientific">Microbulbifer thermotolerans</name>
    <dbReference type="NCBI Taxonomy" id="252514"/>
    <lineage>
        <taxon>Bacteria</taxon>
        <taxon>Pseudomonadati</taxon>
        <taxon>Pseudomonadota</taxon>
        <taxon>Gammaproteobacteria</taxon>
        <taxon>Cellvibrionales</taxon>
        <taxon>Microbulbiferaceae</taxon>
        <taxon>Microbulbifer</taxon>
    </lineage>
</organism>
<feature type="transmembrane region" description="Helical" evidence="1">
    <location>
        <begin position="141"/>
        <end position="161"/>
    </location>
</feature>
<keyword evidence="1" id="KW-0812">Transmembrane</keyword>
<protein>
    <recommendedName>
        <fullName evidence="4">PepSY domain-containing protein</fullName>
    </recommendedName>
</protein>
<gene>
    <name evidence="2" type="ORF">A3224_04025</name>
</gene>
<proteinExistence type="predicted"/>
<reference evidence="3" key="1">
    <citation type="submission" date="2016-03" db="EMBL/GenBank/DDBJ databases">
        <authorList>
            <person name="Lee Y.-S."/>
            <person name="Choi Y.-L."/>
        </authorList>
    </citation>
    <scope>NUCLEOTIDE SEQUENCE [LARGE SCALE GENOMIC DNA]</scope>
    <source>
        <strain evidence="3">DAU221</strain>
    </source>
</reference>
<keyword evidence="3" id="KW-1185">Reference proteome</keyword>
<evidence type="ECO:0000313" key="3">
    <source>
        <dbReference type="Proteomes" id="UP000076077"/>
    </source>
</evidence>
<accession>A0A143HJG7</accession>
<evidence type="ECO:0000313" key="2">
    <source>
        <dbReference type="EMBL" id="AMX01865.1"/>
    </source>
</evidence>
<name>A0A143HJG7_MICTH</name>
<dbReference type="GeneID" id="76607220"/>
<dbReference type="KEGG" id="mthd:A3224_04025"/>
<dbReference type="OrthoDB" id="7238323at2"/>
<dbReference type="InterPro" id="IPR005625">
    <property type="entry name" value="PepSY-ass_TM"/>
</dbReference>
<keyword evidence="1" id="KW-0472">Membrane</keyword>
<dbReference type="Pfam" id="PF03929">
    <property type="entry name" value="PepSY_TM"/>
    <property type="match status" value="1"/>
</dbReference>
<dbReference type="PANTHER" id="PTHR34219:SF3">
    <property type="entry name" value="BLL7967 PROTEIN"/>
    <property type="match status" value="1"/>
</dbReference>
<dbReference type="RefSeq" id="WP_067151833.1">
    <property type="nucleotide sequence ID" value="NZ_CP014864.1"/>
</dbReference>
<feature type="transmembrane region" description="Helical" evidence="1">
    <location>
        <begin position="193"/>
        <end position="216"/>
    </location>
</feature>
<evidence type="ECO:0000256" key="1">
    <source>
        <dbReference type="SAM" id="Phobius"/>
    </source>
</evidence>
<dbReference type="PANTHER" id="PTHR34219">
    <property type="entry name" value="IRON-REGULATED INNER MEMBRANE PROTEIN-RELATED"/>
    <property type="match status" value="1"/>
</dbReference>
<dbReference type="AlphaFoldDB" id="A0A143HJG7"/>
<dbReference type="EMBL" id="CP014864">
    <property type="protein sequence ID" value="AMX01865.1"/>
    <property type="molecule type" value="Genomic_DNA"/>
</dbReference>
<dbReference type="STRING" id="252514.A3224_04025"/>
<sequence length="379" mass="42329">MRRVFFILHKYAGLTLGLLLSVIGITGSLLVFDHALDEKLAPETVTFKPSQHPASYTEILAAAQAAVPGNPEPTRLMTPRQPGSPFVVRFPKPEGAPGPIEVSVSPTDAEVLAVRGWGEYPMTWIYRLHYTLLAGDTGKKIVGFMGIALILFCISGLAIWWPRPSRNGKRWKRAFTIKRDGNRFRFYFDIHKVFGIYLLPVLLVVAFSGVTIVFPLQVEKLVGWVMPLEPRGVWGQSESTGAPPLDPDSAVAIGRKIFPQGELKRIYLPLDASDSYGLTFRQDGEPWTTHGTSFIRIDQYSGNILMVYDFNELPAGNQFLAWQFPLHNGDALGLFGRWLVLIAGLSPALLFTTGIYLWWKKRRPTKLTKRSVIALFTSS</sequence>
<feature type="transmembrane region" description="Helical" evidence="1">
    <location>
        <begin position="12"/>
        <end position="32"/>
    </location>
</feature>